<keyword evidence="6" id="KW-0833">Ubl conjugation pathway</keyword>
<comment type="pathway">
    <text evidence="1">Protein modification; protein ubiquitination.</text>
</comment>
<evidence type="ECO:0008006" key="13">
    <source>
        <dbReference type="Google" id="ProtNLM"/>
    </source>
</evidence>
<dbReference type="InterPro" id="IPR013087">
    <property type="entry name" value="Znf_C2H2_type"/>
</dbReference>
<dbReference type="Pfam" id="PF00270">
    <property type="entry name" value="DEAD"/>
    <property type="match status" value="1"/>
</dbReference>
<keyword evidence="3" id="KW-0479">Metal-binding</keyword>
<dbReference type="PANTHER" id="PTHR22770">
    <property type="entry name" value="UBIQUITIN CONJUGATING ENZYME 7 INTERACTING PROTEIN-RELATED"/>
    <property type="match status" value="1"/>
</dbReference>
<gene>
    <name evidence="11" type="ORF">M9Y10_024593</name>
</gene>
<dbReference type="InterPro" id="IPR011545">
    <property type="entry name" value="DEAD/DEAH_box_helicase_dom"/>
</dbReference>
<evidence type="ECO:0000256" key="5">
    <source>
        <dbReference type="ARBA" id="ARBA00022771"/>
    </source>
</evidence>
<dbReference type="EMBL" id="JAPFFF010000034">
    <property type="protein sequence ID" value="KAK8843538.1"/>
    <property type="molecule type" value="Genomic_DNA"/>
</dbReference>
<evidence type="ECO:0000256" key="3">
    <source>
        <dbReference type="ARBA" id="ARBA00022723"/>
    </source>
</evidence>
<keyword evidence="2" id="KW-0808">Transferase</keyword>
<keyword evidence="7" id="KW-0862">Zinc</keyword>
<dbReference type="PROSITE" id="PS50157">
    <property type="entry name" value="ZINC_FINGER_C2H2_2"/>
    <property type="match status" value="1"/>
</dbReference>
<feature type="domain" description="C2H2-type" evidence="9">
    <location>
        <begin position="1456"/>
        <end position="1487"/>
    </location>
</feature>
<dbReference type="InterPro" id="IPR051628">
    <property type="entry name" value="LUBAC_E3_Ligases"/>
</dbReference>
<dbReference type="Proteomes" id="UP001470230">
    <property type="component" value="Unassembled WGS sequence"/>
</dbReference>
<dbReference type="InterPro" id="IPR027417">
    <property type="entry name" value="P-loop_NTPase"/>
</dbReference>
<dbReference type="Gene3D" id="1.20.120.1750">
    <property type="match status" value="1"/>
</dbReference>
<reference evidence="11 12" key="1">
    <citation type="submission" date="2024-04" db="EMBL/GenBank/DDBJ databases">
        <title>Tritrichomonas musculus Genome.</title>
        <authorList>
            <person name="Alves-Ferreira E."/>
            <person name="Grigg M."/>
            <person name="Lorenzi H."/>
            <person name="Galac M."/>
        </authorList>
    </citation>
    <scope>NUCLEOTIDE SEQUENCE [LARGE SCALE GENOMIC DNA]</scope>
    <source>
        <strain evidence="11 12">EAF2021</strain>
    </source>
</reference>
<evidence type="ECO:0000256" key="6">
    <source>
        <dbReference type="ARBA" id="ARBA00022786"/>
    </source>
</evidence>
<evidence type="ECO:0000256" key="1">
    <source>
        <dbReference type="ARBA" id="ARBA00004906"/>
    </source>
</evidence>
<evidence type="ECO:0000313" key="12">
    <source>
        <dbReference type="Proteomes" id="UP001470230"/>
    </source>
</evidence>
<dbReference type="Gene3D" id="3.40.50.300">
    <property type="entry name" value="P-loop containing nucleotide triphosphate hydrolases"/>
    <property type="match status" value="2"/>
</dbReference>
<protein>
    <recommendedName>
        <fullName evidence="13">C2H2-type domain-containing protein</fullName>
    </recommendedName>
</protein>
<evidence type="ECO:0000313" key="11">
    <source>
        <dbReference type="EMBL" id="KAK8843538.1"/>
    </source>
</evidence>
<name>A0ABR2HAR1_9EUKA</name>
<feature type="domain" description="RING-type" evidence="10">
    <location>
        <begin position="1244"/>
        <end position="1488"/>
    </location>
</feature>
<dbReference type="PANTHER" id="PTHR22770:SF13">
    <property type="entry name" value="RING-TYPE DOMAIN-CONTAINING PROTEIN"/>
    <property type="match status" value="1"/>
</dbReference>
<sequence>MSSSKTTDLLISDDILNNIFEKVKEFPNNDTLGQDYQILIRSIEKTKNILSGNLDFFNKSEIFSNDFKKSIYQIDLSLNCFLKSLKLIDNAKENKPILEQIHKDFHLFSQLLLIFINNFINIYENYQEQNNPNKLIQLGIESVLFNLTINIKSHDQKPFYKSNFLQIYGCYDIITNLNDKMAAFKSIYGSGKTLCFPLIIISKILERNVDSPFLIMTEPTQKIVDSKTAFFKEKIGHYLAIANDLNELIEFYNNDKKKKKLVFAILTPKNILFLFQKIRKIFTKTRIIIDDANEESLYADAMMSMIKSSKNELEMPMNISMLSSIIDKNHSYINFFDNEIGVTELVEKTFFEVETKTFKSSKLPDFVNEGIKVIGEMSRINSSIEEGNVVCFLPANDACKTLINSISSFFNQSEETEKTRKVVIMKTQLKPNETPTNYFNQLRNELELINGLIKVEENKNEILFFVLIDLSEEFERSIYDIAQNDFPDDLCRINKIICSLPLNDPFTTNKLSVVIDSGLSKVTKFNPNNGLISIDLIESPPSSISKIRGLLGRTMKGLYITPEKNSNSNSNDELRSIDLTKKILYLKKIKINIEKLTLPKKINKNDFDYAFKKLIRINALDEDLKITNFGEEVIQLQSFKNSVLSVHFASAVLNYKEKFNKKRKESAFFFGFYLATLISMATDLIQENMTERLSTVFNEGSDIVTLIDATKILLSSDLIDNDQLRDFVESYGFSYSSFLVFRSLLEEAFEYIFQSKEISVSKKIDLFIINFISEKEGNNLSLMIDEFIEQISLLDETWKKLHTIEYKYVKNTFEIASRPTLIFSGDQKLIEWNQQKKKNCSEVRVTKRPGWNGIQIPTKCYFLNICIYLNHHLIYANIIHRLNDKSKGEIVSIELPKCAISQWFNVLIETYFLQEKLNVKVFTYAVYENNEKIIKSHLFYISNTGERVFLSFIPLDERTKSKIQHGINQCMKLMPFVPKSILIYRSGPRALIEVTSIGTQNYDSYLSSSVYGDILKRPYIDYCLSHLDELALSQPPIRICALFFNMECTINDYNQKRLYFVSNEQNEHFKDLPNIFHLIQKHRKPRKVVQEMNERRNIIIMNKNCKGEHLGYFTFPSNFIHPALLLHQETHKCIMKWFSQCKYAKVKLTVGQRFLMTLKDIRELQKHIKKDKERILKEMGLNYVAIPIPSHVYEKAYLTIREHQTWFYDSRFKVVITTTKESNEVNELVRNITESNEDHENKDTLACCYICDDPDNPTLTHVPITLYYRDGKTYTTKMCRDCLCLNLQETTASFYNNGKISQESLELIQTRPRPIPTIDCKEFNEGMECWPQIPLGQLISVLINNDDELAGLVSAWLNAVQEFTIRNLSKGKFIFCPDHPKIIFRIKDLFDSEQIKCDVKSCKNVFCGWCLGWHPADFVCEEKKSGKKIVWQKKCPKCGVLTCKNGGCNRILCTQCKCNWCYVCGKGFNTANECYAHMKKIHGDSYNDI</sequence>
<keyword evidence="5 8" id="KW-0863">Zinc-finger</keyword>
<comment type="caution">
    <text evidence="11">The sequence shown here is derived from an EMBL/GenBank/DDBJ whole genome shotgun (WGS) entry which is preliminary data.</text>
</comment>
<evidence type="ECO:0000256" key="2">
    <source>
        <dbReference type="ARBA" id="ARBA00022679"/>
    </source>
</evidence>
<dbReference type="PROSITE" id="PS51873">
    <property type="entry name" value="TRIAD"/>
    <property type="match status" value="1"/>
</dbReference>
<accession>A0ABR2HAR1</accession>
<keyword evidence="4" id="KW-0677">Repeat</keyword>
<evidence type="ECO:0000256" key="8">
    <source>
        <dbReference type="PROSITE-ProRule" id="PRU00042"/>
    </source>
</evidence>
<evidence type="ECO:0000259" key="10">
    <source>
        <dbReference type="PROSITE" id="PS51873"/>
    </source>
</evidence>
<evidence type="ECO:0000256" key="4">
    <source>
        <dbReference type="ARBA" id="ARBA00022737"/>
    </source>
</evidence>
<evidence type="ECO:0000256" key="7">
    <source>
        <dbReference type="ARBA" id="ARBA00022833"/>
    </source>
</evidence>
<evidence type="ECO:0000259" key="9">
    <source>
        <dbReference type="PROSITE" id="PS50157"/>
    </source>
</evidence>
<proteinExistence type="predicted"/>
<dbReference type="InterPro" id="IPR044066">
    <property type="entry name" value="TRIAD_supradom"/>
</dbReference>
<dbReference type="PROSITE" id="PS00028">
    <property type="entry name" value="ZINC_FINGER_C2H2_1"/>
    <property type="match status" value="1"/>
</dbReference>
<dbReference type="SUPFAM" id="SSF57850">
    <property type="entry name" value="RING/U-box"/>
    <property type="match status" value="1"/>
</dbReference>
<keyword evidence="12" id="KW-1185">Reference proteome</keyword>
<organism evidence="11 12">
    <name type="scientific">Tritrichomonas musculus</name>
    <dbReference type="NCBI Taxonomy" id="1915356"/>
    <lineage>
        <taxon>Eukaryota</taxon>
        <taxon>Metamonada</taxon>
        <taxon>Parabasalia</taxon>
        <taxon>Tritrichomonadida</taxon>
        <taxon>Tritrichomonadidae</taxon>
        <taxon>Tritrichomonas</taxon>
    </lineage>
</organism>